<dbReference type="STRING" id="4558.A0A1B6QIY7"/>
<dbReference type="PANTHER" id="PTHR31374:SF435">
    <property type="entry name" value="AUXIN RESPONSIVE PROTEIN"/>
    <property type="match status" value="1"/>
</dbReference>
<dbReference type="OrthoDB" id="670908at2759"/>
<dbReference type="InParanoid" id="A0A1B6QIY7"/>
<evidence type="ECO:0000256" key="1">
    <source>
        <dbReference type="ARBA" id="ARBA00006974"/>
    </source>
</evidence>
<keyword evidence="4" id="KW-1185">Reference proteome</keyword>
<name>A0A1B6QIY7_SORBI</name>
<dbReference type="Pfam" id="PF02519">
    <property type="entry name" value="Auxin_inducible"/>
    <property type="match status" value="1"/>
</dbReference>
<evidence type="ECO:0000313" key="3">
    <source>
        <dbReference type="EMBL" id="KXG37888.1"/>
    </source>
</evidence>
<protein>
    <recommendedName>
        <fullName evidence="5">Auxin responsive protein</fullName>
    </recommendedName>
</protein>
<reference evidence="3 4" key="1">
    <citation type="journal article" date="2009" name="Nature">
        <title>The Sorghum bicolor genome and the diversification of grasses.</title>
        <authorList>
            <person name="Paterson A.H."/>
            <person name="Bowers J.E."/>
            <person name="Bruggmann R."/>
            <person name="Dubchak I."/>
            <person name="Grimwood J."/>
            <person name="Gundlach H."/>
            <person name="Haberer G."/>
            <person name="Hellsten U."/>
            <person name="Mitros T."/>
            <person name="Poliakov A."/>
            <person name="Schmutz J."/>
            <person name="Spannagl M."/>
            <person name="Tang H."/>
            <person name="Wang X."/>
            <person name="Wicker T."/>
            <person name="Bharti A.K."/>
            <person name="Chapman J."/>
            <person name="Feltus F.A."/>
            <person name="Gowik U."/>
            <person name="Grigoriev I.V."/>
            <person name="Lyons E."/>
            <person name="Maher C.A."/>
            <person name="Martis M."/>
            <person name="Narechania A."/>
            <person name="Otillar R.P."/>
            <person name="Penning B.W."/>
            <person name="Salamov A.A."/>
            <person name="Wang Y."/>
            <person name="Zhang L."/>
            <person name="Carpita N.C."/>
            <person name="Freeling M."/>
            <person name="Gingle A.R."/>
            <person name="Hash C.T."/>
            <person name="Keller B."/>
            <person name="Klein P."/>
            <person name="Kresovich S."/>
            <person name="McCann M.C."/>
            <person name="Ming R."/>
            <person name="Peterson D.G."/>
            <person name="Mehboob-ur-Rahman"/>
            <person name="Ware D."/>
            <person name="Westhoff P."/>
            <person name="Mayer K.F."/>
            <person name="Messing J."/>
            <person name="Rokhsar D.S."/>
        </authorList>
    </citation>
    <scope>NUCLEOTIDE SEQUENCE [LARGE SCALE GENOMIC DNA]</scope>
    <source>
        <strain evidence="4">cv. BTx623</strain>
    </source>
</reference>
<dbReference type="PANTHER" id="PTHR31374">
    <property type="entry name" value="AUXIN-INDUCED PROTEIN-LIKE-RELATED"/>
    <property type="match status" value="1"/>
</dbReference>
<accession>A0A1B6QIY7</accession>
<feature type="compositionally biased region" description="Low complexity" evidence="2">
    <location>
        <begin position="11"/>
        <end position="43"/>
    </location>
</feature>
<reference evidence="4" key="2">
    <citation type="journal article" date="2018" name="Plant J.">
        <title>The Sorghum bicolor reference genome: improved assembly, gene annotations, a transcriptome atlas, and signatures of genome organization.</title>
        <authorList>
            <person name="McCormick R.F."/>
            <person name="Truong S.K."/>
            <person name="Sreedasyam A."/>
            <person name="Jenkins J."/>
            <person name="Shu S."/>
            <person name="Sims D."/>
            <person name="Kennedy M."/>
            <person name="Amirebrahimi M."/>
            <person name="Weers B.D."/>
            <person name="McKinley B."/>
            <person name="Mattison A."/>
            <person name="Morishige D.T."/>
            <person name="Grimwood J."/>
            <person name="Schmutz J."/>
            <person name="Mullet J.E."/>
        </authorList>
    </citation>
    <scope>NUCLEOTIDE SEQUENCE [LARGE SCALE GENOMIC DNA]</scope>
    <source>
        <strain evidence="4">cv. BTx623</strain>
    </source>
</reference>
<dbReference type="AlphaFoldDB" id="A0A1B6QIY7"/>
<dbReference type="Gramene" id="KXG37888">
    <property type="protein sequence ID" value="KXG37888"/>
    <property type="gene ID" value="SORBI_3001G146200"/>
</dbReference>
<evidence type="ECO:0000313" key="4">
    <source>
        <dbReference type="Proteomes" id="UP000000768"/>
    </source>
</evidence>
<feature type="region of interest" description="Disordered" evidence="2">
    <location>
        <begin position="1"/>
        <end position="59"/>
    </location>
</feature>
<gene>
    <name evidence="3" type="ORF">SORBI_3001G146200</name>
</gene>
<sequence>MAKMLCKRKQQAAATTSKQQGSTASSPVRARAGAGDGAAMPRGYVPMRLVGDGGEDEEHDETVLVPVALLKEPRMVELLEMAERQYGYGQPGVLRIPCDARRFEQLMGLACMAR</sequence>
<comment type="similarity">
    <text evidence="1">Belongs to the ARG7 family.</text>
</comment>
<evidence type="ECO:0000256" key="2">
    <source>
        <dbReference type="SAM" id="MobiDB-lite"/>
    </source>
</evidence>
<dbReference type="OMA" id="GHRREMQ"/>
<proteinExistence type="inferred from homology"/>
<evidence type="ECO:0008006" key="5">
    <source>
        <dbReference type="Google" id="ProtNLM"/>
    </source>
</evidence>
<dbReference type="GO" id="GO:0009733">
    <property type="term" value="P:response to auxin"/>
    <property type="evidence" value="ECO:0007669"/>
    <property type="project" value="InterPro"/>
</dbReference>
<dbReference type="InterPro" id="IPR003676">
    <property type="entry name" value="SAUR_fam"/>
</dbReference>
<organism evidence="3 4">
    <name type="scientific">Sorghum bicolor</name>
    <name type="common">Sorghum</name>
    <name type="synonym">Sorghum vulgare</name>
    <dbReference type="NCBI Taxonomy" id="4558"/>
    <lineage>
        <taxon>Eukaryota</taxon>
        <taxon>Viridiplantae</taxon>
        <taxon>Streptophyta</taxon>
        <taxon>Embryophyta</taxon>
        <taxon>Tracheophyta</taxon>
        <taxon>Spermatophyta</taxon>
        <taxon>Magnoliopsida</taxon>
        <taxon>Liliopsida</taxon>
        <taxon>Poales</taxon>
        <taxon>Poaceae</taxon>
        <taxon>PACMAD clade</taxon>
        <taxon>Panicoideae</taxon>
        <taxon>Andropogonodae</taxon>
        <taxon>Andropogoneae</taxon>
        <taxon>Sorghinae</taxon>
        <taxon>Sorghum</taxon>
    </lineage>
</organism>
<dbReference type="Proteomes" id="UP000000768">
    <property type="component" value="Chromosome 1"/>
</dbReference>
<feature type="compositionally biased region" description="Basic residues" evidence="2">
    <location>
        <begin position="1"/>
        <end position="10"/>
    </location>
</feature>
<dbReference type="EMBL" id="CM000760">
    <property type="protein sequence ID" value="KXG37888.1"/>
    <property type="molecule type" value="Genomic_DNA"/>
</dbReference>